<dbReference type="Pfam" id="PF11154">
    <property type="entry name" value="DUF2934"/>
    <property type="match status" value="1"/>
</dbReference>
<dbReference type="EMBL" id="AQPH01000004">
    <property type="protein sequence ID" value="EPY03213.1"/>
    <property type="molecule type" value="Genomic_DNA"/>
</dbReference>
<organism evidence="2 3">
    <name type="scientific">Magnetospirillum fulvum MGU-K5</name>
    <dbReference type="NCBI Taxonomy" id="1316936"/>
    <lineage>
        <taxon>Bacteria</taxon>
        <taxon>Pseudomonadati</taxon>
        <taxon>Pseudomonadota</taxon>
        <taxon>Alphaproteobacteria</taxon>
        <taxon>Rhodospirillales</taxon>
        <taxon>Rhodospirillaceae</taxon>
        <taxon>Magnetospirillum</taxon>
    </lineage>
</organism>
<dbReference type="RefSeq" id="WP_021130819.1">
    <property type="nucleotide sequence ID" value="NZ_AQPH01000004.1"/>
</dbReference>
<reference evidence="2 3" key="1">
    <citation type="submission" date="2013-04" db="EMBL/GenBank/DDBJ databases">
        <authorList>
            <person name="Kuznetsov B."/>
            <person name="Ivanovsky R."/>
        </authorList>
    </citation>
    <scope>NUCLEOTIDE SEQUENCE [LARGE SCALE GENOMIC DNA]</scope>
    <source>
        <strain evidence="2 3">MGU-K5</strain>
    </source>
</reference>
<feature type="region of interest" description="Disordered" evidence="1">
    <location>
        <begin position="39"/>
        <end position="81"/>
    </location>
</feature>
<dbReference type="AlphaFoldDB" id="S9SGJ3"/>
<evidence type="ECO:0008006" key="4">
    <source>
        <dbReference type="Google" id="ProtNLM"/>
    </source>
</evidence>
<gene>
    <name evidence="2" type="ORF">K678_02173</name>
</gene>
<sequence length="81" mass="8810">MTQNSEAEVRDLAYHLWVEAGKPVGRDLDFWLAAEQRLTGSSVEVEPPAPAKTRTAKPKAAKAASAEDKPKAAPRRRAKAN</sequence>
<proteinExistence type="predicted"/>
<name>S9SGJ3_MAGFU</name>
<accession>S9SGJ3</accession>
<feature type="compositionally biased region" description="Basic residues" evidence="1">
    <location>
        <begin position="72"/>
        <end position="81"/>
    </location>
</feature>
<evidence type="ECO:0000256" key="1">
    <source>
        <dbReference type="SAM" id="MobiDB-lite"/>
    </source>
</evidence>
<comment type="caution">
    <text evidence="2">The sequence shown here is derived from an EMBL/GenBank/DDBJ whole genome shotgun (WGS) entry which is preliminary data.</text>
</comment>
<dbReference type="STRING" id="1316936.K678_02173"/>
<protein>
    <recommendedName>
        <fullName evidence="4">DUF2934 domain-containing protein</fullName>
    </recommendedName>
</protein>
<evidence type="ECO:0000313" key="3">
    <source>
        <dbReference type="Proteomes" id="UP000015350"/>
    </source>
</evidence>
<evidence type="ECO:0000313" key="2">
    <source>
        <dbReference type="EMBL" id="EPY03213.1"/>
    </source>
</evidence>
<dbReference type="OrthoDB" id="9811127at2"/>
<dbReference type="Proteomes" id="UP000015350">
    <property type="component" value="Unassembled WGS sequence"/>
</dbReference>
<dbReference type="InterPro" id="IPR021327">
    <property type="entry name" value="DUF2934"/>
</dbReference>
<dbReference type="eggNOG" id="ENOG50339JT">
    <property type="taxonomic scope" value="Bacteria"/>
</dbReference>